<protein>
    <submittedName>
        <fullName evidence="1">(rape) hypothetical protein</fullName>
    </submittedName>
</protein>
<gene>
    <name evidence="1" type="ORF">DARMORV10_A02P31090.1</name>
</gene>
<proteinExistence type="predicted"/>
<organism evidence="1">
    <name type="scientific">Brassica napus</name>
    <name type="common">Rape</name>
    <dbReference type="NCBI Taxonomy" id="3708"/>
    <lineage>
        <taxon>Eukaryota</taxon>
        <taxon>Viridiplantae</taxon>
        <taxon>Streptophyta</taxon>
        <taxon>Embryophyta</taxon>
        <taxon>Tracheophyta</taxon>
        <taxon>Spermatophyta</taxon>
        <taxon>Magnoliopsida</taxon>
        <taxon>eudicotyledons</taxon>
        <taxon>Gunneridae</taxon>
        <taxon>Pentapetalae</taxon>
        <taxon>rosids</taxon>
        <taxon>malvids</taxon>
        <taxon>Brassicales</taxon>
        <taxon>Brassicaceae</taxon>
        <taxon>Brassiceae</taxon>
        <taxon>Brassica</taxon>
    </lineage>
</organism>
<reference evidence="1" key="1">
    <citation type="submission" date="2021-01" db="EMBL/GenBank/DDBJ databases">
        <authorList>
            <consortium name="Genoscope - CEA"/>
            <person name="William W."/>
        </authorList>
    </citation>
    <scope>NUCLEOTIDE SEQUENCE</scope>
</reference>
<dbReference type="EMBL" id="HG994356">
    <property type="protein sequence ID" value="CAF2142712.1"/>
    <property type="molecule type" value="Genomic_DNA"/>
</dbReference>
<dbReference type="AlphaFoldDB" id="A0A816X8Y8"/>
<sequence length="60" mass="6724">MDLRLQLLGLSRRYGRISSSCARLIWIASLVSKLLSGAQCRNIPALIWVYNSSIRFGEAV</sequence>
<accession>A0A816X8Y8</accession>
<name>A0A816X8Y8_BRANA</name>
<evidence type="ECO:0000313" key="1">
    <source>
        <dbReference type="EMBL" id="CAF2142712.1"/>
    </source>
</evidence>
<dbReference type="Proteomes" id="UP001295469">
    <property type="component" value="Chromosome A02"/>
</dbReference>